<gene>
    <name evidence="4" type="ORF">SAMN05421720_101174</name>
</gene>
<dbReference type="STRING" id="69960.SAMN05421720_101174"/>
<evidence type="ECO:0000259" key="3">
    <source>
        <dbReference type="PROSITE" id="PS51782"/>
    </source>
</evidence>
<evidence type="ECO:0000313" key="4">
    <source>
        <dbReference type="EMBL" id="SDD65820.1"/>
    </source>
</evidence>
<dbReference type="InterPro" id="IPR011055">
    <property type="entry name" value="Dup_hybrid_motif"/>
</dbReference>
<dbReference type="InterPro" id="IPR050570">
    <property type="entry name" value="Cell_wall_metabolism_enzyme"/>
</dbReference>
<dbReference type="AlphaFoldDB" id="A0A1G6WIN9"/>
<dbReference type="Proteomes" id="UP000199412">
    <property type="component" value="Unassembled WGS sequence"/>
</dbReference>
<dbReference type="SUPFAM" id="SSF54106">
    <property type="entry name" value="LysM domain"/>
    <property type="match status" value="2"/>
</dbReference>
<dbReference type="GO" id="GO:0004222">
    <property type="term" value="F:metalloendopeptidase activity"/>
    <property type="evidence" value="ECO:0007669"/>
    <property type="project" value="TreeGrafter"/>
</dbReference>
<dbReference type="SMART" id="SM00257">
    <property type="entry name" value="LysM"/>
    <property type="match status" value="2"/>
</dbReference>
<reference evidence="4 5" key="1">
    <citation type="submission" date="2016-10" db="EMBL/GenBank/DDBJ databases">
        <authorList>
            <person name="de Groot N.N."/>
        </authorList>
    </citation>
    <scope>NUCLEOTIDE SEQUENCE [LARGE SCALE GENOMIC DNA]</scope>
    <source>
        <strain evidence="4 5">ATCC 700224</strain>
    </source>
</reference>
<evidence type="ECO:0000256" key="1">
    <source>
        <dbReference type="ARBA" id="ARBA00038420"/>
    </source>
</evidence>
<protein>
    <submittedName>
        <fullName evidence="4">Murein DD-endopeptidase MepM and murein hydrolase activator NlpD, contain LysM domain</fullName>
    </submittedName>
</protein>
<feature type="region of interest" description="Disordered" evidence="2">
    <location>
        <begin position="36"/>
        <end position="57"/>
    </location>
</feature>
<dbReference type="Pfam" id="PF01476">
    <property type="entry name" value="LysM"/>
    <property type="match status" value="2"/>
</dbReference>
<comment type="similarity">
    <text evidence="1">Belongs to the E.coli NlpD/Haemophilus LppB family.</text>
</comment>
<dbReference type="OrthoDB" id="9795421at2"/>
<feature type="domain" description="LysM" evidence="3">
    <location>
        <begin position="109"/>
        <end position="153"/>
    </location>
</feature>
<evidence type="ECO:0000313" key="5">
    <source>
        <dbReference type="Proteomes" id="UP000199412"/>
    </source>
</evidence>
<dbReference type="InterPro" id="IPR036779">
    <property type="entry name" value="LysM_dom_sf"/>
</dbReference>
<dbReference type="CDD" id="cd00118">
    <property type="entry name" value="LysM"/>
    <property type="match status" value="2"/>
</dbReference>
<dbReference type="RefSeq" id="WP_092780689.1">
    <property type="nucleotide sequence ID" value="NZ_FNAP01000001.1"/>
</dbReference>
<dbReference type="Pfam" id="PF01551">
    <property type="entry name" value="Peptidase_M23"/>
    <property type="match status" value="1"/>
</dbReference>
<sequence>MKPTPPPFRRVLVVSALTGLMLGSVGCDRGWRDSPYPAAPSHVQGTPAPAPRYQGNPTQARSVVVAPGDTVYSVSRRLGVPTRAIILANGLEPPFEVRPGQVLTLPAQRVHTVAPDETLYALSRRYGPSVAAIANANGLAPPYVIRVGESLVIPAASEPEPVDVRPAVFPNQMAAAPPPPAPTLPSAAQARRAVPGAEPPPRAGDLFLWPVDGEIIAGFGPDDAGRHNDGVDIGAPAGTPIRAAENGVVTYIGDAIPGYGTLVLIRHADGWVTAYGHTAAPRVERGQVVRRGQPLGETGQTTATGRPMVHFEIRRDGRPVDPRPRLKPRA</sequence>
<dbReference type="Gene3D" id="2.70.70.10">
    <property type="entry name" value="Glucose Permease (Domain IIA)"/>
    <property type="match status" value="1"/>
</dbReference>
<dbReference type="PANTHER" id="PTHR21666">
    <property type="entry name" value="PEPTIDASE-RELATED"/>
    <property type="match status" value="1"/>
</dbReference>
<dbReference type="PROSITE" id="PS51257">
    <property type="entry name" value="PROKAR_LIPOPROTEIN"/>
    <property type="match status" value="1"/>
</dbReference>
<dbReference type="InterPro" id="IPR018392">
    <property type="entry name" value="LysM"/>
</dbReference>
<keyword evidence="4" id="KW-0378">Hydrolase</keyword>
<dbReference type="PANTHER" id="PTHR21666:SF263">
    <property type="entry name" value="MUREIN HYDROLASE ACTIVATOR NLPD"/>
    <property type="match status" value="1"/>
</dbReference>
<evidence type="ECO:0000256" key="2">
    <source>
        <dbReference type="SAM" id="MobiDB-lite"/>
    </source>
</evidence>
<keyword evidence="5" id="KW-1185">Reference proteome</keyword>
<dbReference type="EMBL" id="FNAP01000001">
    <property type="protein sequence ID" value="SDD65820.1"/>
    <property type="molecule type" value="Genomic_DNA"/>
</dbReference>
<organism evidence="4 5">
    <name type="scientific">Rhodospira trueperi</name>
    <dbReference type="NCBI Taxonomy" id="69960"/>
    <lineage>
        <taxon>Bacteria</taxon>
        <taxon>Pseudomonadati</taxon>
        <taxon>Pseudomonadota</taxon>
        <taxon>Alphaproteobacteria</taxon>
        <taxon>Rhodospirillales</taxon>
        <taxon>Rhodospirillaceae</taxon>
        <taxon>Rhodospira</taxon>
    </lineage>
</organism>
<dbReference type="PROSITE" id="PS51782">
    <property type="entry name" value="LYSM"/>
    <property type="match status" value="2"/>
</dbReference>
<dbReference type="InterPro" id="IPR016047">
    <property type="entry name" value="M23ase_b-sheet_dom"/>
</dbReference>
<dbReference type="Gene3D" id="3.10.350.10">
    <property type="entry name" value="LysM domain"/>
    <property type="match status" value="2"/>
</dbReference>
<dbReference type="SUPFAM" id="SSF51261">
    <property type="entry name" value="Duplicated hybrid motif"/>
    <property type="match status" value="1"/>
</dbReference>
<name>A0A1G6WIN9_9PROT</name>
<proteinExistence type="inferred from homology"/>
<accession>A0A1G6WIN9</accession>
<feature type="domain" description="LysM" evidence="3">
    <location>
        <begin position="61"/>
        <end position="105"/>
    </location>
</feature>
<dbReference type="CDD" id="cd12797">
    <property type="entry name" value="M23_peptidase"/>
    <property type="match status" value="1"/>
</dbReference>